<keyword evidence="3" id="KW-1185">Reference proteome</keyword>
<feature type="domain" description="Bacterial Ig-like" evidence="1">
    <location>
        <begin position="206"/>
        <end position="278"/>
    </location>
</feature>
<name>A0A1U7CUD5_9BACT</name>
<dbReference type="Gene3D" id="2.60.40.10">
    <property type="entry name" value="Immunoglobulins"/>
    <property type="match status" value="1"/>
</dbReference>
<dbReference type="Proteomes" id="UP000186309">
    <property type="component" value="Chromosome"/>
</dbReference>
<reference evidence="3" key="1">
    <citation type="submission" date="2016-12" db="EMBL/GenBank/DDBJ databases">
        <title>Comparative genomics of four Isosphaeraceae planctomycetes: a common pool of plasmids and glycoside hydrolase genes.</title>
        <authorList>
            <person name="Ivanova A."/>
        </authorList>
    </citation>
    <scope>NUCLEOTIDE SEQUENCE [LARGE SCALE GENOMIC DNA]</scope>
    <source>
        <strain evidence="3">PX4</strain>
    </source>
</reference>
<dbReference type="Pfam" id="PF19077">
    <property type="entry name" value="Big_13"/>
    <property type="match status" value="1"/>
</dbReference>
<protein>
    <recommendedName>
        <fullName evidence="1">Bacterial Ig-like domain-containing protein</fullName>
    </recommendedName>
</protein>
<dbReference type="InterPro" id="IPR013783">
    <property type="entry name" value="Ig-like_fold"/>
</dbReference>
<sequence>MDRRRFIPRSEGMETRMMLSTASAASAASALTGMTTPATGQILPITIQDKLHRIERLPGTLRTLSPNRFLPKDTMSEIQAGLTSMVSLLHPAPSSALQAYNFAMRDIVSRPSLRPQDARVLNNAFISVLQASGATPEATSQVATAMNSLVTKVDTASIQPVFLATNDYAMVLQLAQVVGQPMPAPGVPTITKATGAQVDSRHSVSPLSQPTFGGTYQANALLQIYNQDTGEVVGTGTPEKNGRYAIQLSTPLAVGSYKLRIRAVDEAGHLGNSSQYFTLSIVPPKGHSKAEPAVQIAQATPQGPVKALKS</sequence>
<dbReference type="KEGG" id="pbor:BSF38_04055"/>
<organism evidence="2 3">
    <name type="scientific">Paludisphaera borealis</name>
    <dbReference type="NCBI Taxonomy" id="1387353"/>
    <lineage>
        <taxon>Bacteria</taxon>
        <taxon>Pseudomonadati</taxon>
        <taxon>Planctomycetota</taxon>
        <taxon>Planctomycetia</taxon>
        <taxon>Isosphaerales</taxon>
        <taxon>Isosphaeraceae</taxon>
        <taxon>Paludisphaera</taxon>
    </lineage>
</organism>
<accession>A0A1U7CUD5</accession>
<proteinExistence type="predicted"/>
<evidence type="ECO:0000259" key="1">
    <source>
        <dbReference type="Pfam" id="PF19077"/>
    </source>
</evidence>
<dbReference type="EMBL" id="CP019082">
    <property type="protein sequence ID" value="APW62509.1"/>
    <property type="molecule type" value="Genomic_DNA"/>
</dbReference>
<dbReference type="AlphaFoldDB" id="A0A1U7CUD5"/>
<gene>
    <name evidence="2" type="ORF">BSF38_04055</name>
</gene>
<dbReference type="STRING" id="1387353.BSF38_04055"/>
<evidence type="ECO:0000313" key="3">
    <source>
        <dbReference type="Proteomes" id="UP000186309"/>
    </source>
</evidence>
<evidence type="ECO:0000313" key="2">
    <source>
        <dbReference type="EMBL" id="APW62509.1"/>
    </source>
</evidence>
<dbReference type="InterPro" id="IPR044016">
    <property type="entry name" value="Big_13"/>
</dbReference>